<dbReference type="HOGENOM" id="CLU_808886_0_0_1"/>
<dbReference type="AlphaFoldDB" id="A0A074VK56"/>
<protein>
    <submittedName>
        <fullName evidence="1">Uncharacterized protein</fullName>
    </submittedName>
</protein>
<keyword evidence="2" id="KW-1185">Reference proteome</keyword>
<accession>A0A074VK56</accession>
<dbReference type="EMBL" id="KL584848">
    <property type="protein sequence ID" value="KEQ59489.1"/>
    <property type="molecule type" value="Genomic_DNA"/>
</dbReference>
<evidence type="ECO:0000313" key="1">
    <source>
        <dbReference type="EMBL" id="KEQ59489.1"/>
    </source>
</evidence>
<proteinExistence type="predicted"/>
<dbReference type="GeneID" id="63922075"/>
<name>A0A074VK56_AURM1</name>
<dbReference type="RefSeq" id="XP_040876512.1">
    <property type="nucleotide sequence ID" value="XM_041028702.1"/>
</dbReference>
<organism evidence="1 2">
    <name type="scientific">Aureobasidium melanogenum (strain CBS 110374)</name>
    <name type="common">Aureobasidium pullulans var. melanogenum</name>
    <dbReference type="NCBI Taxonomy" id="1043003"/>
    <lineage>
        <taxon>Eukaryota</taxon>
        <taxon>Fungi</taxon>
        <taxon>Dikarya</taxon>
        <taxon>Ascomycota</taxon>
        <taxon>Pezizomycotina</taxon>
        <taxon>Dothideomycetes</taxon>
        <taxon>Dothideomycetidae</taxon>
        <taxon>Dothideales</taxon>
        <taxon>Saccotheciaceae</taxon>
        <taxon>Aureobasidium</taxon>
    </lineage>
</organism>
<reference evidence="1 2" key="1">
    <citation type="journal article" date="2014" name="BMC Genomics">
        <title>Genome sequencing of four Aureobasidium pullulans varieties: biotechnological potential, stress tolerance, and description of new species.</title>
        <authorList>
            <person name="Gostin Ar C."/>
            <person name="Ohm R.A."/>
            <person name="Kogej T."/>
            <person name="Sonjak S."/>
            <person name="Turk M."/>
            <person name="Zajc J."/>
            <person name="Zalar P."/>
            <person name="Grube M."/>
            <person name="Sun H."/>
            <person name="Han J."/>
            <person name="Sharma A."/>
            <person name="Chiniquy J."/>
            <person name="Ngan C.Y."/>
            <person name="Lipzen A."/>
            <person name="Barry K."/>
            <person name="Grigoriev I.V."/>
            <person name="Gunde-Cimerman N."/>
        </authorList>
    </citation>
    <scope>NUCLEOTIDE SEQUENCE [LARGE SCALE GENOMIC DNA]</scope>
    <source>
        <strain evidence="1 2">CBS 110374</strain>
    </source>
</reference>
<dbReference type="Proteomes" id="UP000030672">
    <property type="component" value="Unassembled WGS sequence"/>
</dbReference>
<evidence type="ECO:0000313" key="2">
    <source>
        <dbReference type="Proteomes" id="UP000030672"/>
    </source>
</evidence>
<gene>
    <name evidence="1" type="ORF">M437DRAFT_87750</name>
</gene>
<sequence length="344" mass="40309">MGLNIPDKKHHMHMIGTLQEYEYLMALDPTALNLDQQEYLNERISVLELEARIRSTIPYDVKQKIYRYLLVDAEPIDVTRLENHVAPAYYTDPHAEFDYWRLTPFVYATDNIHDAVISTNAHEFVENILLNPTHMARLYTLDPPKQITYEILIRWDFVPMFLPEISLPNVESLFDLLHVLGGDPNRIELKFLFKDIRVVYDRSPSSKKEIAPDNKGRLRIMKAKMLDLLQTAMMEYHHCLSTPSTISPLQKWGKYMRPQDAMDPDKTDDSKYKKVRIWLADACSELLDRMWDSGSGRRAGFVKWHMLEAFGMDQSYYNQDPNVVLYCNEPGIPFLPLNKKRFFS</sequence>